<dbReference type="GO" id="GO:0052324">
    <property type="term" value="P:plant-type cell wall cellulose biosynthetic process"/>
    <property type="evidence" value="ECO:0007669"/>
    <property type="project" value="TreeGrafter"/>
</dbReference>
<dbReference type="Proteomes" id="UP000224567">
    <property type="component" value="Unassembled WGS sequence"/>
</dbReference>
<evidence type="ECO:0000256" key="1">
    <source>
        <dbReference type="ARBA" id="ARBA00005507"/>
    </source>
</evidence>
<proteinExistence type="inferred from homology"/>
<dbReference type="AlphaFoldDB" id="A0A2G2X9E0"/>
<dbReference type="GO" id="GO:0005886">
    <property type="term" value="C:plasma membrane"/>
    <property type="evidence" value="ECO:0007669"/>
    <property type="project" value="TreeGrafter"/>
</dbReference>
<protein>
    <submittedName>
        <fullName evidence="5">COBRA-like protein 1</fullName>
    </submittedName>
</protein>
<keyword evidence="2" id="KW-0732">Signal</keyword>
<feature type="region of interest" description="Disordered" evidence="4">
    <location>
        <begin position="1"/>
        <end position="29"/>
    </location>
</feature>
<name>A0A2G2X9E0_CAPBA</name>
<dbReference type="OrthoDB" id="1884438at2759"/>
<dbReference type="EMBL" id="MLFT02000003">
    <property type="protein sequence ID" value="PHT54093.1"/>
    <property type="molecule type" value="Genomic_DNA"/>
</dbReference>
<evidence type="ECO:0000313" key="5">
    <source>
        <dbReference type="EMBL" id="PHT54093.1"/>
    </source>
</evidence>
<keyword evidence="6" id="KW-1185">Reference proteome</keyword>
<gene>
    <name evidence="5" type="ORF">CQW23_08555</name>
</gene>
<dbReference type="GO" id="GO:0010215">
    <property type="term" value="P:cellulose microfibril organization"/>
    <property type="evidence" value="ECO:0007669"/>
    <property type="project" value="InterPro"/>
</dbReference>
<dbReference type="InterPro" id="IPR006918">
    <property type="entry name" value="COBRA_pln"/>
</dbReference>
<reference evidence="5 6" key="1">
    <citation type="journal article" date="2017" name="Genome Biol.">
        <title>New reference genome sequences of hot pepper reveal the massive evolution of plant disease-resistance genes by retroduplication.</title>
        <authorList>
            <person name="Kim S."/>
            <person name="Park J."/>
            <person name="Yeom S.I."/>
            <person name="Kim Y.M."/>
            <person name="Seo E."/>
            <person name="Kim K.T."/>
            <person name="Kim M.S."/>
            <person name="Lee J.M."/>
            <person name="Cheong K."/>
            <person name="Shin H.S."/>
            <person name="Kim S.B."/>
            <person name="Han K."/>
            <person name="Lee J."/>
            <person name="Park M."/>
            <person name="Lee H.A."/>
            <person name="Lee H.Y."/>
            <person name="Lee Y."/>
            <person name="Oh S."/>
            <person name="Lee J.H."/>
            <person name="Choi E."/>
            <person name="Choi E."/>
            <person name="Lee S.E."/>
            <person name="Jeon J."/>
            <person name="Kim H."/>
            <person name="Choi G."/>
            <person name="Song H."/>
            <person name="Lee J."/>
            <person name="Lee S.C."/>
            <person name="Kwon J.K."/>
            <person name="Lee H.Y."/>
            <person name="Koo N."/>
            <person name="Hong Y."/>
            <person name="Kim R.W."/>
            <person name="Kang W.H."/>
            <person name="Huh J.H."/>
            <person name="Kang B.C."/>
            <person name="Yang T.J."/>
            <person name="Lee Y.H."/>
            <person name="Bennetzen J.L."/>
            <person name="Choi D."/>
        </authorList>
    </citation>
    <scope>NUCLEOTIDE SEQUENCE [LARGE SCALE GENOMIC DNA]</scope>
    <source>
        <strain evidence="6">cv. PBC81</strain>
    </source>
</reference>
<evidence type="ECO:0000313" key="6">
    <source>
        <dbReference type="Proteomes" id="UP000224567"/>
    </source>
</evidence>
<dbReference type="PANTHER" id="PTHR31673">
    <property type="entry name" value="PROTEIN COBRA"/>
    <property type="match status" value="1"/>
</dbReference>
<feature type="compositionally biased region" description="Polar residues" evidence="4">
    <location>
        <begin position="144"/>
        <end position="158"/>
    </location>
</feature>
<keyword evidence="3" id="KW-0325">Glycoprotein</keyword>
<accession>A0A2G2X9E0</accession>
<comment type="caution">
    <text evidence="5">The sequence shown here is derived from an EMBL/GenBank/DDBJ whole genome shotgun (WGS) entry which is preliminary data.</text>
</comment>
<feature type="region of interest" description="Disordered" evidence="4">
    <location>
        <begin position="112"/>
        <end position="233"/>
    </location>
</feature>
<sequence>MTQDPGRYGASFEMGIGSASDDGSGPRIPENFTLGIPRYTCGQPFPVPPSKFSVDKGHRKTKAVATWNVICTDSEYRASSSPTCCVSLSAFYSKTIVARDSVNDGDESLNAIDIPSPWPSKKPLHPYPHKMIDSPVANKVVSGQPESAPSPNVSGTESRSPDSVLLAIGSVSGSTSPIINSDMVIPPKLKNDSPSGAKPSTFVRPVPRDPDQYASEWEENYPGHRSNAFPSIS</sequence>
<evidence type="ECO:0000256" key="4">
    <source>
        <dbReference type="SAM" id="MobiDB-lite"/>
    </source>
</evidence>
<evidence type="ECO:0000256" key="3">
    <source>
        <dbReference type="ARBA" id="ARBA00023180"/>
    </source>
</evidence>
<organism evidence="5 6">
    <name type="scientific">Capsicum baccatum</name>
    <name type="common">Peruvian pepper</name>
    <dbReference type="NCBI Taxonomy" id="33114"/>
    <lineage>
        <taxon>Eukaryota</taxon>
        <taxon>Viridiplantae</taxon>
        <taxon>Streptophyta</taxon>
        <taxon>Embryophyta</taxon>
        <taxon>Tracheophyta</taxon>
        <taxon>Spermatophyta</taxon>
        <taxon>Magnoliopsida</taxon>
        <taxon>eudicotyledons</taxon>
        <taxon>Gunneridae</taxon>
        <taxon>Pentapetalae</taxon>
        <taxon>asterids</taxon>
        <taxon>lamiids</taxon>
        <taxon>Solanales</taxon>
        <taxon>Solanaceae</taxon>
        <taxon>Solanoideae</taxon>
        <taxon>Capsiceae</taxon>
        <taxon>Capsicum</taxon>
    </lineage>
</organism>
<dbReference type="Pfam" id="PF04833">
    <property type="entry name" value="COBRA"/>
    <property type="match status" value="1"/>
</dbReference>
<dbReference type="STRING" id="33114.A0A2G2X9E0"/>
<reference evidence="6" key="2">
    <citation type="journal article" date="2017" name="J. Anim. Genet.">
        <title>Multiple reference genome sequences of hot pepper reveal the massive evolution of plant disease resistance genes by retroduplication.</title>
        <authorList>
            <person name="Kim S."/>
            <person name="Park J."/>
            <person name="Yeom S.-I."/>
            <person name="Kim Y.-M."/>
            <person name="Seo E."/>
            <person name="Kim K.-T."/>
            <person name="Kim M.-S."/>
            <person name="Lee J.M."/>
            <person name="Cheong K."/>
            <person name="Shin H.-S."/>
            <person name="Kim S.-B."/>
            <person name="Han K."/>
            <person name="Lee J."/>
            <person name="Park M."/>
            <person name="Lee H.-A."/>
            <person name="Lee H.-Y."/>
            <person name="Lee Y."/>
            <person name="Oh S."/>
            <person name="Lee J.H."/>
            <person name="Choi E."/>
            <person name="Choi E."/>
            <person name="Lee S.E."/>
            <person name="Jeon J."/>
            <person name="Kim H."/>
            <person name="Choi G."/>
            <person name="Song H."/>
            <person name="Lee J."/>
            <person name="Lee S.-C."/>
            <person name="Kwon J.-K."/>
            <person name="Lee H.-Y."/>
            <person name="Koo N."/>
            <person name="Hong Y."/>
            <person name="Kim R.W."/>
            <person name="Kang W.-H."/>
            <person name="Huh J.H."/>
            <person name="Kang B.-C."/>
            <person name="Yang T.-J."/>
            <person name="Lee Y.-H."/>
            <person name="Bennetzen J.L."/>
            <person name="Choi D."/>
        </authorList>
    </citation>
    <scope>NUCLEOTIDE SEQUENCE [LARGE SCALE GENOMIC DNA]</scope>
    <source>
        <strain evidence="6">cv. PBC81</strain>
    </source>
</reference>
<comment type="similarity">
    <text evidence="1">Belongs to the COBRA family.</text>
</comment>
<dbReference type="PANTHER" id="PTHR31673:SF30">
    <property type="entry name" value="COBRA-LIKE PROTEIN 6"/>
    <property type="match status" value="1"/>
</dbReference>
<evidence type="ECO:0000256" key="2">
    <source>
        <dbReference type="ARBA" id="ARBA00022729"/>
    </source>
</evidence>